<dbReference type="InterPro" id="IPR001810">
    <property type="entry name" value="F-box_dom"/>
</dbReference>
<sequence>MEYSCVQLNDLPDEVLMIILKKLANMEVLYSLVGVHKRLNRIAQDSVFTNNLTLLISSSNGFVYSLPDPILDRFCSHILPKIHQKIKWLGLESLSIERILRATNYPNLYGISLYNIQAETAIGLFTDETSLICTLKNQILELVIDISTNKIQSLPVDDNTIIFIHIFTTFTNLQYLNFGPSLLYHQRLSFFTSPLTVISTNLLKLHVYLENFNDCLYLLDGRFNQLHTLSANISFISASPLTINNKEKMPTLKCFSLHCDIETCAYDELILPLFRRMLNLEKLNLCLIVGDRKTFFDGNDLKINIINHMSRLNNFTFNIRSSSRFYNQINLPSNENIQNTFRDFCNKQIIYCADYFSTDKKGHCHIYSYPYKLNYYDDITNNFPGGIFKYVRKVSLFDEHPFEHEFFLRIAQSFPLMEKLCVCNEKRQINKQFRKSKNENQDLSIIKYPYLKELDLIHSCIDYHAQFLLDTKTCLPFDVRVSMQYELLKKVTRNFRRNTTRSNCAKMNCVYLCTKVEFSGYFDNFSPRKPQFPEHIKDYFPRAKIH</sequence>
<evidence type="ECO:0000313" key="2">
    <source>
        <dbReference type="EMBL" id="CAF1339144.1"/>
    </source>
</evidence>
<feature type="domain" description="F-box" evidence="1">
    <location>
        <begin position="5"/>
        <end position="52"/>
    </location>
</feature>
<evidence type="ECO:0000313" key="4">
    <source>
        <dbReference type="EMBL" id="CAF2257013.1"/>
    </source>
</evidence>
<dbReference type="EMBL" id="CAJNOW010002040">
    <property type="protein sequence ID" value="CAF1339144.1"/>
    <property type="molecule type" value="Genomic_DNA"/>
</dbReference>
<evidence type="ECO:0000313" key="3">
    <source>
        <dbReference type="EMBL" id="CAF1446756.1"/>
    </source>
</evidence>
<evidence type="ECO:0000313" key="6">
    <source>
        <dbReference type="EMBL" id="CAF3830528.1"/>
    </source>
</evidence>
<dbReference type="Proteomes" id="UP000681720">
    <property type="component" value="Unassembled WGS sequence"/>
</dbReference>
<dbReference type="EMBL" id="CAJOBJ010000559">
    <property type="protein sequence ID" value="CAF3830528.1"/>
    <property type="molecule type" value="Genomic_DNA"/>
</dbReference>
<dbReference type="PROSITE" id="PS50181">
    <property type="entry name" value="FBOX"/>
    <property type="match status" value="1"/>
</dbReference>
<dbReference type="Proteomes" id="UP000663824">
    <property type="component" value="Unassembled WGS sequence"/>
</dbReference>
<dbReference type="Pfam" id="PF00646">
    <property type="entry name" value="F-box"/>
    <property type="match status" value="1"/>
</dbReference>
<evidence type="ECO:0000259" key="1">
    <source>
        <dbReference type="PROSITE" id="PS50181"/>
    </source>
</evidence>
<comment type="caution">
    <text evidence="4">The sequence shown here is derived from an EMBL/GenBank/DDBJ whole genome shotgun (WGS) entry which is preliminary data.</text>
</comment>
<dbReference type="Proteomes" id="UP000676336">
    <property type="component" value="Unassembled WGS sequence"/>
</dbReference>
<evidence type="ECO:0000313" key="7">
    <source>
        <dbReference type="EMBL" id="CAF3832760.1"/>
    </source>
</evidence>
<proteinExistence type="predicted"/>
<protein>
    <recommendedName>
        <fullName evidence="1">F-box domain-containing protein</fullName>
    </recommendedName>
</protein>
<dbReference type="Proteomes" id="UP000663834">
    <property type="component" value="Unassembled WGS sequence"/>
</dbReference>
<dbReference type="Proteomes" id="UP000663855">
    <property type="component" value="Unassembled WGS sequence"/>
</dbReference>
<dbReference type="EMBL" id="CAJNRE010021353">
    <property type="protein sequence ID" value="CAF2257013.1"/>
    <property type="molecule type" value="Genomic_DNA"/>
</dbReference>
<dbReference type="OrthoDB" id="10004669at2759"/>
<dbReference type="AlphaFoldDB" id="A0A817ADS7"/>
<gene>
    <name evidence="5" type="ORF">BYL167_LOCUS4223</name>
    <name evidence="3" type="ORF">CJN711_LOCUS24346</name>
    <name evidence="6" type="ORF">GIL414_LOCUS2770</name>
    <name evidence="2" type="ORF">KQP761_LOCUS6646</name>
    <name evidence="4" type="ORF">MBJ925_LOCUS38270</name>
    <name evidence="7" type="ORF">SMN809_LOCUS2964</name>
</gene>
<dbReference type="EMBL" id="CAJNOV010011423">
    <property type="protein sequence ID" value="CAF1446756.1"/>
    <property type="molecule type" value="Genomic_DNA"/>
</dbReference>
<evidence type="ECO:0000313" key="8">
    <source>
        <dbReference type="Proteomes" id="UP000663824"/>
    </source>
</evidence>
<reference evidence="4" key="1">
    <citation type="submission" date="2021-02" db="EMBL/GenBank/DDBJ databases">
        <authorList>
            <person name="Nowell W R."/>
        </authorList>
    </citation>
    <scope>NUCLEOTIDE SEQUENCE</scope>
</reference>
<evidence type="ECO:0000313" key="5">
    <source>
        <dbReference type="EMBL" id="CAF3822870.1"/>
    </source>
</evidence>
<organism evidence="4 8">
    <name type="scientific">Rotaria magnacalcarata</name>
    <dbReference type="NCBI Taxonomy" id="392030"/>
    <lineage>
        <taxon>Eukaryota</taxon>
        <taxon>Metazoa</taxon>
        <taxon>Spiralia</taxon>
        <taxon>Gnathifera</taxon>
        <taxon>Rotifera</taxon>
        <taxon>Eurotatoria</taxon>
        <taxon>Bdelloidea</taxon>
        <taxon>Philodinida</taxon>
        <taxon>Philodinidae</taxon>
        <taxon>Rotaria</taxon>
    </lineage>
</organism>
<dbReference type="EMBL" id="CAJOBH010000877">
    <property type="protein sequence ID" value="CAF3822870.1"/>
    <property type="molecule type" value="Genomic_DNA"/>
</dbReference>
<accession>A0A817ADS7</accession>
<dbReference type="EMBL" id="CAJOBI010000583">
    <property type="protein sequence ID" value="CAF3832760.1"/>
    <property type="molecule type" value="Genomic_DNA"/>
</dbReference>
<name>A0A817ADS7_9BILA</name>
<dbReference type="Proteomes" id="UP000681967">
    <property type="component" value="Unassembled WGS sequence"/>
</dbReference>